<keyword evidence="9" id="KW-0645">Protease</keyword>
<dbReference type="Gene3D" id="1.20.1540.10">
    <property type="entry name" value="Rhomboid-like"/>
    <property type="match status" value="1"/>
</dbReference>
<dbReference type="InterPro" id="IPR035952">
    <property type="entry name" value="Rhomboid-like_sf"/>
</dbReference>
<name>A0ABP8EF94_9MICO</name>
<evidence type="ECO:0000256" key="6">
    <source>
        <dbReference type="ARBA" id="ARBA00023136"/>
    </source>
</evidence>
<evidence type="ECO:0000259" key="8">
    <source>
        <dbReference type="Pfam" id="PF01694"/>
    </source>
</evidence>
<organism evidence="9 10">
    <name type="scientific">Brevibacterium daeguense</name>
    <dbReference type="NCBI Taxonomy" id="909936"/>
    <lineage>
        <taxon>Bacteria</taxon>
        <taxon>Bacillati</taxon>
        <taxon>Actinomycetota</taxon>
        <taxon>Actinomycetes</taxon>
        <taxon>Micrococcales</taxon>
        <taxon>Brevibacteriaceae</taxon>
        <taxon>Brevibacterium</taxon>
    </lineage>
</organism>
<comment type="caution">
    <text evidence="9">The sequence shown here is derived from an EMBL/GenBank/DDBJ whole genome shotgun (WGS) entry which is preliminary data.</text>
</comment>
<keyword evidence="6 7" id="KW-0472">Membrane</keyword>
<evidence type="ECO:0000256" key="1">
    <source>
        <dbReference type="ARBA" id="ARBA00004141"/>
    </source>
</evidence>
<keyword evidence="3 7" id="KW-0812">Transmembrane</keyword>
<feature type="transmembrane region" description="Helical" evidence="7">
    <location>
        <begin position="23"/>
        <end position="42"/>
    </location>
</feature>
<keyword evidence="4" id="KW-0378">Hydrolase</keyword>
<feature type="transmembrane region" description="Helical" evidence="7">
    <location>
        <begin position="207"/>
        <end position="226"/>
    </location>
</feature>
<feature type="transmembrane region" description="Helical" evidence="7">
    <location>
        <begin position="76"/>
        <end position="94"/>
    </location>
</feature>
<dbReference type="PANTHER" id="PTHR43731:SF14">
    <property type="entry name" value="PRESENILIN-ASSOCIATED RHOMBOID-LIKE PROTEIN, MITOCHONDRIAL"/>
    <property type="match status" value="1"/>
</dbReference>
<feature type="transmembrane region" description="Helical" evidence="7">
    <location>
        <begin position="180"/>
        <end position="200"/>
    </location>
</feature>
<sequence length="241" mass="25738">MSDHPTRPEAPAPVPADWRPPRAWMTLALIAVTVGAFVLQYIPPLHLVERFGFVPALAAEQPWRVLTHALVHLQPSPVHLAFNMLALYFFGTFVERALGPARLLVTYVLSALGGAVCVLLVANPADVSWFTVHIGASGAVFGLVGVLLAPTRELNRNIGGVVVLVLLNAAFLLVEPSISWESHLGGLITGALLGCAALLPPRRLRPAVFALGSLVVLFALAGLYLWKIISVASFPQVLSTL</sequence>
<dbReference type="EMBL" id="BAABAZ010000003">
    <property type="protein sequence ID" value="GAA4282589.1"/>
    <property type="molecule type" value="Genomic_DNA"/>
</dbReference>
<feature type="transmembrane region" description="Helical" evidence="7">
    <location>
        <begin position="101"/>
        <end position="122"/>
    </location>
</feature>
<evidence type="ECO:0000256" key="5">
    <source>
        <dbReference type="ARBA" id="ARBA00022989"/>
    </source>
</evidence>
<feature type="transmembrane region" description="Helical" evidence="7">
    <location>
        <begin position="128"/>
        <end position="150"/>
    </location>
</feature>
<dbReference type="PANTHER" id="PTHR43731">
    <property type="entry name" value="RHOMBOID PROTEASE"/>
    <property type="match status" value="1"/>
</dbReference>
<keyword evidence="5 7" id="KW-1133">Transmembrane helix</keyword>
<dbReference type="InterPro" id="IPR022764">
    <property type="entry name" value="Peptidase_S54_rhomboid_dom"/>
</dbReference>
<dbReference type="Proteomes" id="UP001501586">
    <property type="component" value="Unassembled WGS sequence"/>
</dbReference>
<protein>
    <submittedName>
        <fullName evidence="9">Rhomboid family intramembrane serine protease</fullName>
    </submittedName>
</protein>
<gene>
    <name evidence="9" type="ORF">GCM10022261_01200</name>
</gene>
<dbReference type="SUPFAM" id="SSF144091">
    <property type="entry name" value="Rhomboid-like"/>
    <property type="match status" value="1"/>
</dbReference>
<dbReference type="Pfam" id="PF01694">
    <property type="entry name" value="Rhomboid"/>
    <property type="match status" value="1"/>
</dbReference>
<evidence type="ECO:0000313" key="9">
    <source>
        <dbReference type="EMBL" id="GAA4282589.1"/>
    </source>
</evidence>
<dbReference type="InterPro" id="IPR050925">
    <property type="entry name" value="Rhomboid_protease_S54"/>
</dbReference>
<evidence type="ECO:0000313" key="10">
    <source>
        <dbReference type="Proteomes" id="UP001501586"/>
    </source>
</evidence>
<feature type="transmembrane region" description="Helical" evidence="7">
    <location>
        <begin position="157"/>
        <end position="174"/>
    </location>
</feature>
<evidence type="ECO:0000256" key="7">
    <source>
        <dbReference type="SAM" id="Phobius"/>
    </source>
</evidence>
<proteinExistence type="inferred from homology"/>
<feature type="domain" description="Peptidase S54 rhomboid" evidence="8">
    <location>
        <begin position="60"/>
        <end position="196"/>
    </location>
</feature>
<dbReference type="GO" id="GO:0008233">
    <property type="term" value="F:peptidase activity"/>
    <property type="evidence" value="ECO:0007669"/>
    <property type="project" value="UniProtKB-KW"/>
</dbReference>
<comment type="similarity">
    <text evidence="2">Belongs to the peptidase S54 family.</text>
</comment>
<reference evidence="10" key="1">
    <citation type="journal article" date="2019" name="Int. J. Syst. Evol. Microbiol.">
        <title>The Global Catalogue of Microorganisms (GCM) 10K type strain sequencing project: providing services to taxonomists for standard genome sequencing and annotation.</title>
        <authorList>
            <consortium name="The Broad Institute Genomics Platform"/>
            <consortium name="The Broad Institute Genome Sequencing Center for Infectious Disease"/>
            <person name="Wu L."/>
            <person name="Ma J."/>
        </authorList>
    </citation>
    <scope>NUCLEOTIDE SEQUENCE [LARGE SCALE GENOMIC DNA]</scope>
    <source>
        <strain evidence="10">JCM 17458</strain>
    </source>
</reference>
<keyword evidence="10" id="KW-1185">Reference proteome</keyword>
<dbReference type="GO" id="GO:0006508">
    <property type="term" value="P:proteolysis"/>
    <property type="evidence" value="ECO:0007669"/>
    <property type="project" value="UniProtKB-KW"/>
</dbReference>
<evidence type="ECO:0000256" key="2">
    <source>
        <dbReference type="ARBA" id="ARBA00009045"/>
    </source>
</evidence>
<evidence type="ECO:0000256" key="3">
    <source>
        <dbReference type="ARBA" id="ARBA00022692"/>
    </source>
</evidence>
<accession>A0ABP8EF94</accession>
<evidence type="ECO:0000256" key="4">
    <source>
        <dbReference type="ARBA" id="ARBA00022801"/>
    </source>
</evidence>
<comment type="subcellular location">
    <subcellularLocation>
        <location evidence="1">Membrane</location>
        <topology evidence="1">Multi-pass membrane protein</topology>
    </subcellularLocation>
</comment>